<accession>A0ABY4SCH9</accession>
<feature type="region of interest" description="Disordered" evidence="2">
    <location>
        <begin position="1"/>
        <end position="24"/>
    </location>
</feature>
<keyword evidence="1" id="KW-0175">Coiled coil</keyword>
<reference evidence="4" key="1">
    <citation type="submission" date="2022-05" db="EMBL/GenBank/DDBJ databases">
        <title>An RpoN-dependent PEP-CTERM gene is involved in floc formation of an Aquincola tertiaricarbonis strain.</title>
        <authorList>
            <person name="Qiu D."/>
            <person name="Xia M."/>
        </authorList>
    </citation>
    <scope>NUCLEOTIDE SEQUENCE</scope>
    <source>
        <strain evidence="4">RN12</strain>
    </source>
</reference>
<evidence type="ECO:0000313" key="5">
    <source>
        <dbReference type="Proteomes" id="UP001056201"/>
    </source>
</evidence>
<evidence type="ECO:0000256" key="1">
    <source>
        <dbReference type="SAM" id="Coils"/>
    </source>
</evidence>
<dbReference type="CDD" id="cd06257">
    <property type="entry name" value="DnaJ"/>
    <property type="match status" value="1"/>
</dbReference>
<proteinExistence type="predicted"/>
<dbReference type="RefSeq" id="WP_250199230.1">
    <property type="nucleotide sequence ID" value="NZ_CP097636.1"/>
</dbReference>
<organism evidence="4 5">
    <name type="scientific">Aquincola tertiaricarbonis</name>
    <dbReference type="NCBI Taxonomy" id="391953"/>
    <lineage>
        <taxon>Bacteria</taxon>
        <taxon>Pseudomonadati</taxon>
        <taxon>Pseudomonadota</taxon>
        <taxon>Betaproteobacteria</taxon>
        <taxon>Burkholderiales</taxon>
        <taxon>Sphaerotilaceae</taxon>
        <taxon>Aquincola</taxon>
    </lineage>
</organism>
<evidence type="ECO:0000259" key="3">
    <source>
        <dbReference type="PROSITE" id="PS50076"/>
    </source>
</evidence>
<dbReference type="Pfam" id="PF00226">
    <property type="entry name" value="DnaJ"/>
    <property type="match status" value="1"/>
</dbReference>
<protein>
    <submittedName>
        <fullName evidence="4">DnaJ domain-containing protein</fullName>
    </submittedName>
</protein>
<evidence type="ECO:0000313" key="4">
    <source>
        <dbReference type="EMBL" id="URI11032.1"/>
    </source>
</evidence>
<keyword evidence="5" id="KW-1185">Reference proteome</keyword>
<sequence>MTTDTLDFPEIVSPPDTPAAPAPTANVPAVVTLREAALAKITKTEQDLRALATRYDKVAFDFTTPKGRKAATEARSELRDARLTVQRAHDETKDELNDLKRDIKDKADELIAIVRPVENQVDGQIKAHEARVAEEKRIAAEKEQARKKVHEDNIATLRSYVARGAGQPSTALRKGIDVLAALVIDPAAWEEYAEAAVLARDETLASLQQMFDTTFAAEQAAIEAERVRKENEAAGAAPSEIRDAYRRLASQHHPDKGGSEARMAEINDAYRKALT</sequence>
<dbReference type="PROSITE" id="PS50076">
    <property type="entry name" value="DNAJ_2"/>
    <property type="match status" value="1"/>
</dbReference>
<feature type="coiled-coil region" evidence="1">
    <location>
        <begin position="71"/>
        <end position="145"/>
    </location>
</feature>
<dbReference type="Proteomes" id="UP001056201">
    <property type="component" value="Chromosome 2"/>
</dbReference>
<name>A0ABY4SCH9_AQUTE</name>
<dbReference type="InterPro" id="IPR036869">
    <property type="entry name" value="J_dom_sf"/>
</dbReference>
<gene>
    <name evidence="4" type="ORF">MW290_18865</name>
</gene>
<feature type="domain" description="J" evidence="3">
    <location>
        <begin position="220"/>
        <end position="275"/>
    </location>
</feature>
<dbReference type="InterPro" id="IPR001623">
    <property type="entry name" value="DnaJ_domain"/>
</dbReference>
<evidence type="ECO:0000256" key="2">
    <source>
        <dbReference type="SAM" id="MobiDB-lite"/>
    </source>
</evidence>
<dbReference type="SUPFAM" id="SSF46565">
    <property type="entry name" value="Chaperone J-domain"/>
    <property type="match status" value="1"/>
</dbReference>
<dbReference type="Gene3D" id="1.10.287.110">
    <property type="entry name" value="DnaJ domain"/>
    <property type="match status" value="1"/>
</dbReference>
<dbReference type="EMBL" id="CP097636">
    <property type="protein sequence ID" value="URI11032.1"/>
    <property type="molecule type" value="Genomic_DNA"/>
</dbReference>